<dbReference type="Proteomes" id="UP000196710">
    <property type="component" value="Chromosome"/>
</dbReference>
<dbReference type="PANTHER" id="PTHR43312">
    <property type="entry name" value="D-THREO-ALDOSE 1-DEHYDROGENASE"/>
    <property type="match status" value="1"/>
</dbReference>
<dbReference type="EMBL" id="CP021422">
    <property type="protein sequence ID" value="ASB42260.1"/>
    <property type="molecule type" value="Genomic_DNA"/>
</dbReference>
<dbReference type="KEGG" id="amur:ADH66_17310"/>
<evidence type="ECO:0000313" key="5">
    <source>
        <dbReference type="EMBL" id="ASB42260.1"/>
    </source>
</evidence>
<dbReference type="GO" id="GO:0046872">
    <property type="term" value="F:metal ion binding"/>
    <property type="evidence" value="ECO:0007669"/>
    <property type="project" value="UniProtKB-KW"/>
</dbReference>
<keyword evidence="3" id="KW-0411">Iron-sulfur</keyword>
<dbReference type="EMBL" id="CP065321">
    <property type="protein sequence ID" value="QQR31539.1"/>
    <property type="molecule type" value="Genomic_DNA"/>
</dbReference>
<dbReference type="InterPro" id="IPR053135">
    <property type="entry name" value="AKR2_Oxidoreductase"/>
</dbReference>
<dbReference type="Gene3D" id="3.20.20.100">
    <property type="entry name" value="NADP-dependent oxidoreductase domain"/>
    <property type="match status" value="1"/>
</dbReference>
<dbReference type="InterPro" id="IPR017896">
    <property type="entry name" value="4Fe4S_Fe-S-bd"/>
</dbReference>
<dbReference type="InterPro" id="IPR009051">
    <property type="entry name" value="Helical_ferredxn"/>
</dbReference>
<keyword evidence="1" id="KW-0479">Metal-binding</keyword>
<keyword evidence="2" id="KW-0408">Iron</keyword>
<feature type="domain" description="4Fe-4S ferredoxin-type" evidence="4">
    <location>
        <begin position="334"/>
        <end position="364"/>
    </location>
</feature>
<gene>
    <name evidence="5" type="ORF">ADH66_17310</name>
    <name evidence="6" type="ORF">I5Q82_07705</name>
</gene>
<dbReference type="PROSITE" id="PS51379">
    <property type="entry name" value="4FE4S_FER_2"/>
    <property type="match status" value="1"/>
</dbReference>
<dbReference type="Pfam" id="PF00248">
    <property type="entry name" value="Aldo_ket_red"/>
    <property type="match status" value="1"/>
</dbReference>
<evidence type="ECO:0000313" key="8">
    <source>
        <dbReference type="Proteomes" id="UP000596035"/>
    </source>
</evidence>
<reference evidence="6 8" key="3">
    <citation type="submission" date="2020-11" db="EMBL/GenBank/DDBJ databases">
        <title>Closed and high quality bacterial genomes of the OMM12 community.</title>
        <authorList>
            <person name="Marbouty M."/>
            <person name="Lamy-Besnier Q."/>
            <person name="Debarbieux L."/>
            <person name="Koszul R."/>
        </authorList>
    </citation>
    <scope>NUCLEOTIDE SEQUENCE [LARGE SCALE GENOMIC DNA]</scope>
    <source>
        <strain evidence="6 8">KB18</strain>
    </source>
</reference>
<evidence type="ECO:0000256" key="1">
    <source>
        <dbReference type="ARBA" id="ARBA00022723"/>
    </source>
</evidence>
<accession>A0A1Z2XUZ5</accession>
<evidence type="ECO:0000256" key="2">
    <source>
        <dbReference type="ARBA" id="ARBA00023004"/>
    </source>
</evidence>
<dbReference type="AlphaFoldDB" id="A0A1Z2XUZ5"/>
<dbReference type="Pfam" id="PF13187">
    <property type="entry name" value="Fer4_9"/>
    <property type="match status" value="1"/>
</dbReference>
<dbReference type="SUPFAM" id="SSF51430">
    <property type="entry name" value="NAD(P)-linked oxidoreductase"/>
    <property type="match status" value="1"/>
</dbReference>
<dbReference type="InterPro" id="IPR023210">
    <property type="entry name" value="NADP_OxRdtase_dom"/>
</dbReference>
<dbReference type="PANTHER" id="PTHR43312:SF2">
    <property type="entry name" value="OXIDOREDUCTASE"/>
    <property type="match status" value="1"/>
</dbReference>
<evidence type="ECO:0000313" key="7">
    <source>
        <dbReference type="Proteomes" id="UP000196710"/>
    </source>
</evidence>
<sequence length="373" mass="42608">MKNFGFGLMRLPTTDPSNAGAIDVEQVKKMVDLFIEKGFTYFDTAWMYCGFQSEPTVKEVLTSRYSRDKFTLASKLHNGFFNSLEDRDTVFNQQLRKTGVEYFDYYMLHGIESGSLPKYEQFDCFSWLKDKKEKGLVKTAGISFHATAELLDEILTKYPFLEFVQLQINYLDWDSQWIQSKACYDVAVKHGKWVTVMEPVKGGTLAKVPAEVEELFKAHDPSLSPASWAIRFAASLPEVKMVLSGMSSLAQMEDNLSFMENFKPLTEEEKAMVMKAGEIINSRIAVPCTGCSYCTEGCPQKIAIPQYFSLYNEDMREHLEEKGWTVNFSNYANLTKNFGKAKDCIECGQCEEMCPQHLPIIEKLKEVSAHFDR</sequence>
<dbReference type="InterPro" id="IPR017900">
    <property type="entry name" value="4Fe4S_Fe_S_CS"/>
</dbReference>
<dbReference type="CDD" id="cd19096">
    <property type="entry name" value="AKR_Fe-S_oxidoreductase"/>
    <property type="match status" value="1"/>
</dbReference>
<dbReference type="Proteomes" id="UP000596035">
    <property type="component" value="Chromosome"/>
</dbReference>
<name>A0A1Z2XUZ5_9FIRM</name>
<dbReference type="InterPro" id="IPR036812">
    <property type="entry name" value="NAD(P)_OxRdtase_dom_sf"/>
</dbReference>
<evidence type="ECO:0000259" key="4">
    <source>
        <dbReference type="PROSITE" id="PS51379"/>
    </source>
</evidence>
<organism evidence="6 8">
    <name type="scientific">Acutalibacter muris</name>
    <dbReference type="NCBI Taxonomy" id="1796620"/>
    <lineage>
        <taxon>Bacteria</taxon>
        <taxon>Bacillati</taxon>
        <taxon>Bacillota</taxon>
        <taxon>Clostridia</taxon>
        <taxon>Eubacteriales</taxon>
        <taxon>Acutalibacteraceae</taxon>
        <taxon>Acutalibacter</taxon>
    </lineage>
</organism>
<dbReference type="GO" id="GO:0051536">
    <property type="term" value="F:iron-sulfur cluster binding"/>
    <property type="evidence" value="ECO:0007669"/>
    <property type="project" value="UniProtKB-KW"/>
</dbReference>
<protein>
    <submittedName>
        <fullName evidence="6">Aldo/keto reductase</fullName>
    </submittedName>
    <submittedName>
        <fullName evidence="5">Fe-S oxidoreductase</fullName>
    </submittedName>
</protein>
<dbReference type="SUPFAM" id="SSF46548">
    <property type="entry name" value="alpha-helical ferredoxin"/>
    <property type="match status" value="1"/>
</dbReference>
<evidence type="ECO:0000313" key="6">
    <source>
        <dbReference type="EMBL" id="QQR31539.1"/>
    </source>
</evidence>
<dbReference type="Gene3D" id="1.10.1060.10">
    <property type="entry name" value="Alpha-helical ferredoxin"/>
    <property type="match status" value="1"/>
</dbReference>
<reference evidence="5" key="1">
    <citation type="journal article" date="2017" name="Genome Announc.">
        <title>High-Quality Whole-Genome Sequences of the Oligo-Mouse-Microbiota Bacterial Community.</title>
        <authorList>
            <person name="Garzetti D."/>
            <person name="Brugiroux S."/>
            <person name="Bunk B."/>
            <person name="Pukall R."/>
            <person name="McCoy K.D."/>
            <person name="Macpherson A.J."/>
            <person name="Stecher B."/>
        </authorList>
    </citation>
    <scope>NUCLEOTIDE SEQUENCE</scope>
    <source>
        <strain evidence="5">KB18</strain>
    </source>
</reference>
<keyword evidence="7" id="KW-1185">Reference proteome</keyword>
<dbReference type="PROSITE" id="PS00198">
    <property type="entry name" value="4FE4S_FER_1"/>
    <property type="match status" value="1"/>
</dbReference>
<evidence type="ECO:0000256" key="3">
    <source>
        <dbReference type="ARBA" id="ARBA00023014"/>
    </source>
</evidence>
<dbReference type="RefSeq" id="WP_066538252.1">
    <property type="nucleotide sequence ID" value="NZ_CAQHGX010000004.1"/>
</dbReference>
<reference evidence="7" key="2">
    <citation type="submission" date="2017-05" db="EMBL/GenBank/DDBJ databases">
        <title>Improved OligoMM genomes.</title>
        <authorList>
            <person name="Garzetti D."/>
        </authorList>
    </citation>
    <scope>NUCLEOTIDE SEQUENCE [LARGE SCALE GENOMIC DNA]</scope>
    <source>
        <strain evidence="7">KB18</strain>
    </source>
</reference>
<proteinExistence type="predicted"/>